<dbReference type="PROSITE" id="PS01078">
    <property type="entry name" value="MOCF_BIOSYNTHESIS_1"/>
    <property type="match status" value="1"/>
</dbReference>
<dbReference type="InterPro" id="IPR038987">
    <property type="entry name" value="MoeA-like"/>
</dbReference>
<comment type="catalytic activity">
    <reaction evidence="5">
        <text>molybdopterin + ATP + H(+) = adenylyl-molybdopterin + diphosphate</text>
        <dbReference type="Rhea" id="RHEA:31331"/>
        <dbReference type="ChEBI" id="CHEBI:15378"/>
        <dbReference type="ChEBI" id="CHEBI:30616"/>
        <dbReference type="ChEBI" id="CHEBI:33019"/>
        <dbReference type="ChEBI" id="CHEBI:58698"/>
        <dbReference type="ChEBI" id="CHEBI:62727"/>
    </reaction>
</comment>
<dbReference type="PANTHER" id="PTHR10192">
    <property type="entry name" value="MOLYBDOPTERIN BIOSYNTHESIS PROTEIN"/>
    <property type="match status" value="1"/>
</dbReference>
<dbReference type="Proteomes" id="UP001152798">
    <property type="component" value="Chromosome 5"/>
</dbReference>
<dbReference type="PROSITE" id="PS01079">
    <property type="entry name" value="MOCF_BIOSYNTHESIS_2"/>
    <property type="match status" value="1"/>
</dbReference>
<protein>
    <recommendedName>
        <fullName evidence="7">MoaB/Mog domain-containing protein</fullName>
    </recommendedName>
</protein>
<dbReference type="InterPro" id="IPR005111">
    <property type="entry name" value="MoeA_C_domain_IV"/>
</dbReference>
<dbReference type="GO" id="GO:0099634">
    <property type="term" value="C:postsynaptic specialization membrane"/>
    <property type="evidence" value="ECO:0007669"/>
    <property type="project" value="GOC"/>
</dbReference>
<evidence type="ECO:0000256" key="6">
    <source>
        <dbReference type="SAM" id="MobiDB-lite"/>
    </source>
</evidence>
<dbReference type="GO" id="GO:0005524">
    <property type="term" value="F:ATP binding"/>
    <property type="evidence" value="ECO:0007669"/>
    <property type="project" value="UniProtKB-UniRule"/>
</dbReference>
<dbReference type="InterPro" id="IPR008284">
    <property type="entry name" value="MoCF_biosynth_CS"/>
</dbReference>
<dbReference type="SMART" id="SM00852">
    <property type="entry name" value="MoCF_biosynth"/>
    <property type="match status" value="2"/>
</dbReference>
<dbReference type="NCBIfam" id="NF045515">
    <property type="entry name" value="Glp_gephyrin"/>
    <property type="match status" value="1"/>
</dbReference>
<dbReference type="SUPFAM" id="SSF63882">
    <property type="entry name" value="MoeA N-terminal region -like"/>
    <property type="match status" value="1"/>
</dbReference>
<dbReference type="Gene3D" id="3.90.105.10">
    <property type="entry name" value="Molybdopterin biosynthesis moea protein, domain 2"/>
    <property type="match status" value="1"/>
</dbReference>
<evidence type="ECO:0000313" key="9">
    <source>
        <dbReference type="Proteomes" id="UP001152798"/>
    </source>
</evidence>
<proteinExistence type="inferred from homology"/>
<dbReference type="Pfam" id="PF03453">
    <property type="entry name" value="MoeA_N"/>
    <property type="match status" value="1"/>
</dbReference>
<evidence type="ECO:0000256" key="2">
    <source>
        <dbReference type="ARBA" id="ARBA00007589"/>
    </source>
</evidence>
<accession>A0A9P0MTL4</accession>
<dbReference type="GO" id="GO:0098970">
    <property type="term" value="P:postsynaptic neurotransmitter receptor diffusion trapping"/>
    <property type="evidence" value="ECO:0007669"/>
    <property type="project" value="TreeGrafter"/>
</dbReference>
<dbReference type="EMBL" id="OV725081">
    <property type="protein sequence ID" value="CAH1402117.1"/>
    <property type="molecule type" value="Genomic_DNA"/>
</dbReference>
<feature type="domain" description="MoaB/Mog" evidence="7">
    <location>
        <begin position="368"/>
        <end position="511"/>
    </location>
</feature>
<dbReference type="CDD" id="cd00886">
    <property type="entry name" value="MogA_MoaB"/>
    <property type="match status" value="1"/>
</dbReference>
<dbReference type="InterPro" id="IPR036688">
    <property type="entry name" value="MoeA_C_domain_IV_sf"/>
</dbReference>
<feature type="domain" description="MoaB/Mog" evidence="7">
    <location>
        <begin position="8"/>
        <end position="151"/>
    </location>
</feature>
<dbReference type="NCBIfam" id="TIGR00177">
    <property type="entry name" value="molyb_syn"/>
    <property type="match status" value="2"/>
</dbReference>
<dbReference type="SUPFAM" id="SSF53218">
    <property type="entry name" value="Molybdenum cofactor biosynthesis proteins"/>
    <property type="match status" value="2"/>
</dbReference>
<evidence type="ECO:0000313" key="8">
    <source>
        <dbReference type="EMBL" id="CAH1402117.1"/>
    </source>
</evidence>
<dbReference type="InterPro" id="IPR005110">
    <property type="entry name" value="MoeA_linker/N"/>
</dbReference>
<dbReference type="InterPro" id="IPR036425">
    <property type="entry name" value="MoaB/Mog-like_dom_sf"/>
</dbReference>
<comment type="similarity">
    <text evidence="2">In the N-terminal section; belongs to the MoaB/Mog family.</text>
</comment>
<dbReference type="Gene3D" id="2.40.340.10">
    <property type="entry name" value="MoeA, C-terminal, domain IV"/>
    <property type="match status" value="1"/>
</dbReference>
<feature type="compositionally biased region" description="Low complexity" evidence="6">
    <location>
        <begin position="163"/>
        <end position="174"/>
    </location>
</feature>
<reference evidence="8" key="1">
    <citation type="submission" date="2022-01" db="EMBL/GenBank/DDBJ databases">
        <authorList>
            <person name="King R."/>
        </authorList>
    </citation>
    <scope>NUCLEOTIDE SEQUENCE</scope>
</reference>
<dbReference type="InterPro" id="IPR001453">
    <property type="entry name" value="MoaB/Mog_dom"/>
</dbReference>
<dbReference type="OrthoDB" id="4349954at2759"/>
<name>A0A9P0MTL4_NEZVI</name>
<keyword evidence="5" id="KW-0808">Transferase</keyword>
<comment type="cofactor">
    <cofactor evidence="5">
        <name>Mg(2+)</name>
        <dbReference type="ChEBI" id="CHEBI:18420"/>
    </cofactor>
</comment>
<dbReference type="Gene3D" id="2.170.190.11">
    <property type="entry name" value="Molybdopterin biosynthesis moea protein, domain 3"/>
    <property type="match status" value="1"/>
</dbReference>
<dbReference type="Pfam" id="PF03454">
    <property type="entry name" value="MoeA_C"/>
    <property type="match status" value="1"/>
</dbReference>
<dbReference type="GO" id="GO:0097112">
    <property type="term" value="P:gamma-aminobutyric acid receptor clustering"/>
    <property type="evidence" value="ECO:0007669"/>
    <property type="project" value="TreeGrafter"/>
</dbReference>
<dbReference type="CDD" id="cd00887">
    <property type="entry name" value="MoeA"/>
    <property type="match status" value="1"/>
</dbReference>
<feature type="region of interest" description="Disordered" evidence="6">
    <location>
        <begin position="159"/>
        <end position="179"/>
    </location>
</feature>
<dbReference type="GO" id="GO:0007529">
    <property type="term" value="P:establishment of synaptic specificity at neuromuscular junction"/>
    <property type="evidence" value="ECO:0007669"/>
    <property type="project" value="TreeGrafter"/>
</dbReference>
<dbReference type="GO" id="GO:0046872">
    <property type="term" value="F:metal ion binding"/>
    <property type="evidence" value="ECO:0007669"/>
    <property type="project" value="UniProtKB-UniRule"/>
</dbReference>
<organism evidence="8 9">
    <name type="scientific">Nezara viridula</name>
    <name type="common">Southern green stink bug</name>
    <name type="synonym">Cimex viridulus</name>
    <dbReference type="NCBI Taxonomy" id="85310"/>
    <lineage>
        <taxon>Eukaryota</taxon>
        <taxon>Metazoa</taxon>
        <taxon>Ecdysozoa</taxon>
        <taxon>Arthropoda</taxon>
        <taxon>Hexapoda</taxon>
        <taxon>Insecta</taxon>
        <taxon>Pterygota</taxon>
        <taxon>Neoptera</taxon>
        <taxon>Paraneoptera</taxon>
        <taxon>Hemiptera</taxon>
        <taxon>Heteroptera</taxon>
        <taxon>Panheteroptera</taxon>
        <taxon>Pentatomomorpha</taxon>
        <taxon>Pentatomoidea</taxon>
        <taxon>Pentatomidae</taxon>
        <taxon>Pentatominae</taxon>
        <taxon>Nezara</taxon>
    </lineage>
</organism>
<comment type="similarity">
    <text evidence="3">In the C-terminal section; belongs to the MoeA family.</text>
</comment>
<keyword evidence="9" id="KW-1185">Reference proteome</keyword>
<dbReference type="GO" id="GO:0061598">
    <property type="term" value="F:molybdopterin adenylyltransferase activity"/>
    <property type="evidence" value="ECO:0007669"/>
    <property type="project" value="UniProtKB-UniRule"/>
</dbReference>
<dbReference type="FunFam" id="3.40.980.10:FF:000001">
    <property type="entry name" value="Molybdopterin molybdenumtransferase"/>
    <property type="match status" value="1"/>
</dbReference>
<comment type="pathway">
    <text evidence="1 5">Cofactor biosynthesis; molybdopterin biosynthesis.</text>
</comment>
<dbReference type="AlphaFoldDB" id="A0A9P0MTL4"/>
<dbReference type="GO" id="GO:0072579">
    <property type="term" value="P:glycine receptor clustering"/>
    <property type="evidence" value="ECO:0007669"/>
    <property type="project" value="TreeGrafter"/>
</dbReference>
<keyword evidence="4 5" id="KW-0501">Molybdenum cofactor biosynthesis</keyword>
<sequence>MEKPIKFIIITVSDRCSCGQAVDESGPNLAKEILKKKLGIVLEIKCIPDEQKIIELELVNGSSRADIILTTGGTGFSPRDVTPEATKAVIEREVPGFPLAMLLTSISKTPYAVLSRSSSGIRDNCLIVNLPGSVKGSVECFSTISQTLRHAVQLLRGRNDHGSSLTSKSKVSTSNVADRPRESEWPMIPVAESQDIVMRNILVSTKEEVPISLNLFGRVVASDVSSVDPLPPFRASIKDGYAVLSSDGKGSRKVLKSLTAGMSAGGDLVLSNGECVRVNTGGPLPTNADAVVQVEDTKLLKSSSDGEEIEIEITTAPKPGQDIRPVGNDIGLNEIVLNKGDPITPIELGLLATIGITNVPVFRLPKVSVLSTGNEVVEPGVELRPGSIRDSNRITLLSLLRGHHFPTYDLGIAKDEPDDLLSHLIKGLESSDIILTTGGVSMGERDYLKAVITEDLRATIHFARVNMKPGKPTTFATCCWNGKMKMLFCLPGNPASATVSFHLYVLPALRAIAGFQEPFPKTITVRLGFDIKKLDVRPEYRRVILDWNQSDGIPLAKTTGDQISSRLMSWREANCLLILPSNTEVKSEIKKDELLKGLIVGPI</sequence>
<dbReference type="GO" id="GO:0006777">
    <property type="term" value="P:Mo-molybdopterin cofactor biosynthetic process"/>
    <property type="evidence" value="ECO:0007669"/>
    <property type="project" value="UniProtKB-UniRule"/>
</dbReference>
<comment type="similarity">
    <text evidence="5">Belongs to the MoeA family.</text>
</comment>
<dbReference type="GO" id="GO:0030425">
    <property type="term" value="C:dendrite"/>
    <property type="evidence" value="ECO:0007669"/>
    <property type="project" value="TreeGrafter"/>
</dbReference>
<evidence type="ECO:0000259" key="7">
    <source>
        <dbReference type="SMART" id="SM00852"/>
    </source>
</evidence>
<dbReference type="InterPro" id="IPR036135">
    <property type="entry name" value="MoeA_linker/N_sf"/>
</dbReference>
<dbReference type="FunFam" id="2.170.190.11:FF:000001">
    <property type="entry name" value="Molybdopterin molybdenumtransferase"/>
    <property type="match status" value="1"/>
</dbReference>
<comment type="catalytic activity">
    <reaction evidence="5">
        <text>adenylyl-molybdopterin + molybdate = Mo-molybdopterin + AMP + H(+)</text>
        <dbReference type="Rhea" id="RHEA:35047"/>
        <dbReference type="ChEBI" id="CHEBI:15378"/>
        <dbReference type="ChEBI" id="CHEBI:36264"/>
        <dbReference type="ChEBI" id="CHEBI:62727"/>
        <dbReference type="ChEBI" id="CHEBI:71302"/>
        <dbReference type="ChEBI" id="CHEBI:456215"/>
    </reaction>
</comment>
<dbReference type="GO" id="GO:0005829">
    <property type="term" value="C:cytosol"/>
    <property type="evidence" value="ECO:0007669"/>
    <property type="project" value="TreeGrafter"/>
</dbReference>
<dbReference type="GO" id="GO:0061599">
    <property type="term" value="F:molybdopterin molybdotransferase activity"/>
    <property type="evidence" value="ECO:0007669"/>
    <property type="project" value="UniProtKB-UniRule"/>
</dbReference>
<evidence type="ECO:0000256" key="5">
    <source>
        <dbReference type="RuleBase" id="RU365090"/>
    </source>
</evidence>
<gene>
    <name evidence="8" type="ORF">NEZAVI_LOCUS11008</name>
</gene>
<keyword evidence="5" id="KW-0500">Molybdenum</keyword>
<evidence type="ECO:0000256" key="4">
    <source>
        <dbReference type="ARBA" id="ARBA00023150"/>
    </source>
</evidence>
<dbReference type="PANTHER" id="PTHR10192:SF5">
    <property type="entry name" value="GEPHYRIN"/>
    <property type="match status" value="1"/>
</dbReference>
<dbReference type="SUPFAM" id="SSF63867">
    <property type="entry name" value="MoeA C-terminal domain-like"/>
    <property type="match status" value="1"/>
</dbReference>
<evidence type="ECO:0000256" key="3">
    <source>
        <dbReference type="ARBA" id="ARBA00008339"/>
    </source>
</evidence>
<comment type="function">
    <text evidence="5">Catalyzes two steps in the biosynthesis of the molybdenum cofactor. In the first step, molybdopterin is adenylated. Subsequently, molybdate is inserted into adenylated molybdopterin and AMP is released.</text>
</comment>
<evidence type="ECO:0000256" key="1">
    <source>
        <dbReference type="ARBA" id="ARBA00005046"/>
    </source>
</evidence>
<dbReference type="Gene3D" id="3.40.980.10">
    <property type="entry name" value="MoaB/Mog-like domain"/>
    <property type="match status" value="2"/>
</dbReference>
<dbReference type="Pfam" id="PF00994">
    <property type="entry name" value="MoCF_biosynth"/>
    <property type="match status" value="2"/>
</dbReference>
<keyword evidence="5" id="KW-0479">Metal-binding</keyword>
<keyword evidence="5" id="KW-0460">Magnesium</keyword>